<dbReference type="KEGG" id="amt:Amet_1468"/>
<sequence>MISVDIPGHGKIEIKNLVLDYNGTLAKDGILIPGVPELIEDLSHLVDLYVITADTFGSVEFEMKGLPITIIGIETKDEREAKLGLIQKLSSRVTASIGNGNNDAWMLEESRIGICIIGEEGCSMKAMNSANIIISDIKNALELFIYPNRLKATLRF</sequence>
<dbReference type="Proteomes" id="UP000001572">
    <property type="component" value="Chromosome"/>
</dbReference>
<gene>
    <name evidence="1" type="ordered locus">Amet_1468</name>
</gene>
<reference evidence="2" key="1">
    <citation type="journal article" date="2016" name="Genome Announc.">
        <title>Complete genome sequence of Alkaliphilus metalliredigens strain QYMF, an alkaliphilic and metal-reducing bacterium isolated from borax-contaminated leachate ponds.</title>
        <authorList>
            <person name="Hwang C."/>
            <person name="Copeland A."/>
            <person name="Lucas S."/>
            <person name="Lapidus A."/>
            <person name="Barry K."/>
            <person name="Detter J.C."/>
            <person name="Glavina Del Rio T."/>
            <person name="Hammon N."/>
            <person name="Israni S."/>
            <person name="Dalin E."/>
            <person name="Tice H."/>
            <person name="Pitluck S."/>
            <person name="Chertkov O."/>
            <person name="Brettin T."/>
            <person name="Bruce D."/>
            <person name="Han C."/>
            <person name="Schmutz J."/>
            <person name="Larimer F."/>
            <person name="Land M.L."/>
            <person name="Hauser L."/>
            <person name="Kyrpides N."/>
            <person name="Mikhailova N."/>
            <person name="Ye Q."/>
            <person name="Zhou J."/>
            <person name="Richardson P."/>
            <person name="Fields M.W."/>
        </authorList>
    </citation>
    <scope>NUCLEOTIDE SEQUENCE [LARGE SCALE GENOMIC DNA]</scope>
    <source>
        <strain evidence="2">QYMF</strain>
    </source>
</reference>
<dbReference type="SUPFAM" id="SSF56784">
    <property type="entry name" value="HAD-like"/>
    <property type="match status" value="1"/>
</dbReference>
<dbReference type="OrthoDB" id="159409at2"/>
<dbReference type="HOGENOM" id="CLU_142246_0_0_9"/>
<proteinExistence type="predicted"/>
<dbReference type="InterPro" id="IPR036412">
    <property type="entry name" value="HAD-like_sf"/>
</dbReference>
<protein>
    <submittedName>
        <fullName evidence="1">HAD family hydrolase</fullName>
    </submittedName>
</protein>
<name>A6TN99_ALKMQ</name>
<dbReference type="eggNOG" id="COG4087">
    <property type="taxonomic scope" value="Bacteria"/>
</dbReference>
<keyword evidence="1" id="KW-0378">Hydrolase</keyword>
<organism evidence="1 2">
    <name type="scientific">Alkaliphilus metalliredigens (strain QYMF)</name>
    <dbReference type="NCBI Taxonomy" id="293826"/>
    <lineage>
        <taxon>Bacteria</taxon>
        <taxon>Bacillati</taxon>
        <taxon>Bacillota</taxon>
        <taxon>Clostridia</taxon>
        <taxon>Peptostreptococcales</taxon>
        <taxon>Natronincolaceae</taxon>
        <taxon>Alkaliphilus</taxon>
    </lineage>
</organism>
<dbReference type="Gene3D" id="3.40.50.1000">
    <property type="entry name" value="HAD superfamily/HAD-like"/>
    <property type="match status" value="1"/>
</dbReference>
<dbReference type="EMBL" id="CP000724">
    <property type="protein sequence ID" value="ABR47667.1"/>
    <property type="molecule type" value="Genomic_DNA"/>
</dbReference>
<accession>A6TN99</accession>
<evidence type="ECO:0000313" key="2">
    <source>
        <dbReference type="Proteomes" id="UP000001572"/>
    </source>
</evidence>
<dbReference type="RefSeq" id="WP_012062708.1">
    <property type="nucleotide sequence ID" value="NC_009633.1"/>
</dbReference>
<dbReference type="GO" id="GO:0016787">
    <property type="term" value="F:hydrolase activity"/>
    <property type="evidence" value="ECO:0007669"/>
    <property type="project" value="UniProtKB-KW"/>
</dbReference>
<dbReference type="STRING" id="293826.Amet_1468"/>
<keyword evidence="2" id="KW-1185">Reference proteome</keyword>
<dbReference type="InterPro" id="IPR023214">
    <property type="entry name" value="HAD_sf"/>
</dbReference>
<dbReference type="AlphaFoldDB" id="A6TN99"/>
<evidence type="ECO:0000313" key="1">
    <source>
        <dbReference type="EMBL" id="ABR47667.1"/>
    </source>
</evidence>